<dbReference type="STRING" id="765440.A0A0C3FYR2"/>
<reference evidence="5 6" key="1">
    <citation type="submission" date="2014-04" db="EMBL/GenBank/DDBJ databases">
        <authorList>
            <consortium name="DOE Joint Genome Institute"/>
            <person name="Kuo A."/>
            <person name="Tarkka M."/>
            <person name="Buscot F."/>
            <person name="Kohler A."/>
            <person name="Nagy L.G."/>
            <person name="Floudas D."/>
            <person name="Copeland A."/>
            <person name="Barry K.W."/>
            <person name="Cichocki N."/>
            <person name="Veneault-Fourrey C."/>
            <person name="LaButti K."/>
            <person name="Lindquist E.A."/>
            <person name="Lipzen A."/>
            <person name="Lundell T."/>
            <person name="Morin E."/>
            <person name="Murat C."/>
            <person name="Sun H."/>
            <person name="Tunlid A."/>
            <person name="Henrissat B."/>
            <person name="Grigoriev I.V."/>
            <person name="Hibbett D.S."/>
            <person name="Martin F."/>
            <person name="Nordberg H.P."/>
            <person name="Cantor M.N."/>
            <person name="Hua S.X."/>
        </authorList>
    </citation>
    <scope>NUCLEOTIDE SEQUENCE [LARGE SCALE GENOMIC DNA]</scope>
    <source>
        <strain evidence="5 6">F 1598</strain>
    </source>
</reference>
<feature type="region of interest" description="Disordered" evidence="3">
    <location>
        <begin position="97"/>
        <end position="124"/>
    </location>
</feature>
<dbReference type="InterPro" id="IPR008978">
    <property type="entry name" value="HSP20-like_chaperone"/>
</dbReference>
<dbReference type="Proteomes" id="UP000054166">
    <property type="component" value="Unassembled WGS sequence"/>
</dbReference>
<dbReference type="InParanoid" id="A0A0C3FYR2"/>
<feature type="domain" description="SHSP" evidence="4">
    <location>
        <begin position="43"/>
        <end position="124"/>
    </location>
</feature>
<evidence type="ECO:0000259" key="4">
    <source>
        <dbReference type="PROSITE" id="PS01031"/>
    </source>
</evidence>
<evidence type="ECO:0000256" key="1">
    <source>
        <dbReference type="PROSITE-ProRule" id="PRU00285"/>
    </source>
</evidence>
<dbReference type="InterPro" id="IPR002068">
    <property type="entry name" value="A-crystallin/Hsp20_dom"/>
</dbReference>
<evidence type="ECO:0000313" key="5">
    <source>
        <dbReference type="EMBL" id="KIM89350.1"/>
    </source>
</evidence>
<evidence type="ECO:0000313" key="6">
    <source>
        <dbReference type="Proteomes" id="UP000054166"/>
    </source>
</evidence>
<dbReference type="EMBL" id="KN832975">
    <property type="protein sequence ID" value="KIM89350.1"/>
    <property type="molecule type" value="Genomic_DNA"/>
</dbReference>
<dbReference type="SUPFAM" id="SSF49764">
    <property type="entry name" value="HSP20-like chaperones"/>
    <property type="match status" value="1"/>
</dbReference>
<dbReference type="PROSITE" id="PS01031">
    <property type="entry name" value="SHSP"/>
    <property type="match status" value="1"/>
</dbReference>
<protein>
    <recommendedName>
        <fullName evidence="4">SHSP domain-containing protein</fullName>
    </recommendedName>
</protein>
<keyword evidence="6" id="KW-1185">Reference proteome</keyword>
<dbReference type="HOGENOM" id="CLU_163520_0_0_1"/>
<evidence type="ECO:0000256" key="2">
    <source>
        <dbReference type="RuleBase" id="RU003616"/>
    </source>
</evidence>
<organism evidence="5 6">
    <name type="scientific">Piloderma croceum (strain F 1598)</name>
    <dbReference type="NCBI Taxonomy" id="765440"/>
    <lineage>
        <taxon>Eukaryota</taxon>
        <taxon>Fungi</taxon>
        <taxon>Dikarya</taxon>
        <taxon>Basidiomycota</taxon>
        <taxon>Agaricomycotina</taxon>
        <taxon>Agaricomycetes</taxon>
        <taxon>Agaricomycetidae</taxon>
        <taxon>Atheliales</taxon>
        <taxon>Atheliaceae</taxon>
        <taxon>Piloderma</taxon>
    </lineage>
</organism>
<accession>A0A0C3FYR2</accession>
<dbReference type="CDD" id="cd06464">
    <property type="entry name" value="ACD_sHsps-like"/>
    <property type="match status" value="1"/>
</dbReference>
<gene>
    <name evidence="5" type="ORF">PILCRDRAFT_813284</name>
</gene>
<reference evidence="6" key="2">
    <citation type="submission" date="2015-01" db="EMBL/GenBank/DDBJ databases">
        <title>Evolutionary Origins and Diversification of the Mycorrhizal Mutualists.</title>
        <authorList>
            <consortium name="DOE Joint Genome Institute"/>
            <consortium name="Mycorrhizal Genomics Consortium"/>
            <person name="Kohler A."/>
            <person name="Kuo A."/>
            <person name="Nagy L.G."/>
            <person name="Floudas D."/>
            <person name="Copeland A."/>
            <person name="Barry K.W."/>
            <person name="Cichocki N."/>
            <person name="Veneault-Fourrey C."/>
            <person name="LaButti K."/>
            <person name="Lindquist E.A."/>
            <person name="Lipzen A."/>
            <person name="Lundell T."/>
            <person name="Morin E."/>
            <person name="Murat C."/>
            <person name="Riley R."/>
            <person name="Ohm R."/>
            <person name="Sun H."/>
            <person name="Tunlid A."/>
            <person name="Henrissat B."/>
            <person name="Grigoriev I.V."/>
            <person name="Hibbett D.S."/>
            <person name="Martin F."/>
        </authorList>
    </citation>
    <scope>NUCLEOTIDE SEQUENCE [LARGE SCALE GENOMIC DNA]</scope>
    <source>
        <strain evidence="6">F 1598</strain>
    </source>
</reference>
<dbReference type="Pfam" id="PF00011">
    <property type="entry name" value="HSP20"/>
    <property type="match status" value="1"/>
</dbReference>
<proteinExistence type="inferred from homology"/>
<evidence type="ECO:0000256" key="3">
    <source>
        <dbReference type="SAM" id="MobiDB-lite"/>
    </source>
</evidence>
<sequence length="124" mass="13627">MSLTRQILHDLRPLFRVLEEPFGRSAGYYGLPARSLFDDPFFQNSNSLRPSVDVTEEGNNYVVEADLPGVKKENVEVRIGDGGRSVTIEGKIFRRRNGSGEVAETPGEETPLASTAETPDAEGM</sequence>
<name>A0A0C3FYR2_PILCF</name>
<comment type="similarity">
    <text evidence="1 2">Belongs to the small heat shock protein (HSP20) family.</text>
</comment>
<dbReference type="OrthoDB" id="1431247at2759"/>
<dbReference type="Gene3D" id="2.60.40.790">
    <property type="match status" value="1"/>
</dbReference>
<dbReference type="AlphaFoldDB" id="A0A0C3FYR2"/>